<dbReference type="Proteomes" id="UP000036923">
    <property type="component" value="Unassembled WGS sequence"/>
</dbReference>
<dbReference type="RefSeq" id="WP_036939446.1">
    <property type="nucleotide sequence ID" value="NZ_JQKC01000009.1"/>
</dbReference>
<comment type="caution">
    <text evidence="1">The sequence shown here is derived from an EMBL/GenBank/DDBJ whole genome shotgun (WGS) entry which is preliminary data.</text>
</comment>
<proteinExistence type="predicted"/>
<reference evidence="2" key="1">
    <citation type="submission" date="2015-07" db="EMBL/GenBank/DDBJ databases">
        <title>Near-Complete Genome Sequence of the Cellulolytic Bacterium Bacteroides (Pseudobacteroides) cellulosolvens ATCC 35603.</title>
        <authorList>
            <person name="Dassa B."/>
            <person name="Utturkar S.M."/>
            <person name="Klingeman D.M."/>
            <person name="Hurt R.A."/>
            <person name="Keller M."/>
            <person name="Xu J."/>
            <person name="Reddy Y.H.K."/>
            <person name="Borovok I."/>
            <person name="Grinberg I.R."/>
            <person name="Lamed R."/>
            <person name="Zhivin O."/>
            <person name="Bayer E.A."/>
            <person name="Brown S.D."/>
        </authorList>
    </citation>
    <scope>NUCLEOTIDE SEQUENCE [LARGE SCALE GENOMIC DNA]</scope>
    <source>
        <strain evidence="2">DSM 2933</strain>
    </source>
</reference>
<accession>A0A0L6JG60</accession>
<gene>
    <name evidence="1" type="ORF">Bccel_0108</name>
</gene>
<evidence type="ECO:0000313" key="2">
    <source>
        <dbReference type="Proteomes" id="UP000036923"/>
    </source>
</evidence>
<keyword evidence="2" id="KW-1185">Reference proteome</keyword>
<protein>
    <submittedName>
        <fullName evidence="1">Uncharacterized protein</fullName>
    </submittedName>
</protein>
<organism evidence="1 2">
    <name type="scientific">Pseudobacteroides cellulosolvens ATCC 35603 = DSM 2933</name>
    <dbReference type="NCBI Taxonomy" id="398512"/>
    <lineage>
        <taxon>Bacteria</taxon>
        <taxon>Bacillati</taxon>
        <taxon>Bacillota</taxon>
        <taxon>Clostridia</taxon>
        <taxon>Eubacteriales</taxon>
        <taxon>Oscillospiraceae</taxon>
        <taxon>Pseudobacteroides</taxon>
    </lineage>
</organism>
<dbReference type="STRING" id="398512.Bccel_0108"/>
<name>A0A0L6JG60_9FIRM</name>
<evidence type="ECO:0000313" key="1">
    <source>
        <dbReference type="EMBL" id="KNY24851.1"/>
    </source>
</evidence>
<dbReference type="EMBL" id="LGTC01000001">
    <property type="protein sequence ID" value="KNY24851.1"/>
    <property type="molecule type" value="Genomic_DNA"/>
</dbReference>
<sequence>MAYEKTIWTNGGTPSINATNLNKIEQGIHEIHSRPNAKLVVPQDIPVLNFSGKKVVWGHANSADYGTHRMSYDTHGMFNASIPDELECKVSGKYMITVFLTFHGLTIGGGLQAEFFYSNYPDNELETPFDQSYTYIHKIVMPLRLQSSVELHQGDKLRLYVYGLNAGENAVIMQNGILSSWIAIECFELI</sequence>
<dbReference type="AlphaFoldDB" id="A0A0L6JG60"/>